<reference evidence="1" key="2">
    <citation type="submission" date="2023-01" db="EMBL/GenBank/DDBJ databases">
        <authorList>
            <person name="Petersen C."/>
        </authorList>
    </citation>
    <scope>NUCLEOTIDE SEQUENCE</scope>
    <source>
        <strain evidence="1">IBT 17514</strain>
    </source>
</reference>
<dbReference type="EMBL" id="JAQJAN010000017">
    <property type="protein sequence ID" value="KAJ5710114.1"/>
    <property type="molecule type" value="Genomic_DNA"/>
</dbReference>
<sequence length="97" mass="11313">MSEQRPKHGTPDSWMRDDGLTPFQVMLRSAPADYLTNIQEEQYVPPSKYPVYYFFYGTLTAPETLKRIIDLSDEPRMRKAKLIGYALAKWGRLSRPD</sequence>
<comment type="caution">
    <text evidence="1">The sequence shown here is derived from an EMBL/GenBank/DDBJ whole genome shotgun (WGS) entry which is preliminary data.</text>
</comment>
<gene>
    <name evidence="1" type="ORF">N7493_009706</name>
</gene>
<keyword evidence="2" id="KW-1185">Reference proteome</keyword>
<dbReference type="Proteomes" id="UP001215712">
    <property type="component" value="Unassembled WGS sequence"/>
</dbReference>
<name>A0AAD6HEZ7_9EURO</name>
<dbReference type="Gene3D" id="3.10.490.10">
    <property type="entry name" value="Gamma-glutamyl cyclotransferase-like"/>
    <property type="match status" value="1"/>
</dbReference>
<protein>
    <recommendedName>
        <fullName evidence="3">Gamma-glutamylcyclotransferase AIG2-like domain-containing protein</fullName>
    </recommendedName>
</protein>
<accession>A0AAD6HEZ7</accession>
<evidence type="ECO:0000313" key="1">
    <source>
        <dbReference type="EMBL" id="KAJ5710114.1"/>
    </source>
</evidence>
<dbReference type="AlphaFoldDB" id="A0AAD6HEZ7"/>
<organism evidence="1 2">
    <name type="scientific">Penicillium malachiteum</name>
    <dbReference type="NCBI Taxonomy" id="1324776"/>
    <lineage>
        <taxon>Eukaryota</taxon>
        <taxon>Fungi</taxon>
        <taxon>Dikarya</taxon>
        <taxon>Ascomycota</taxon>
        <taxon>Pezizomycotina</taxon>
        <taxon>Eurotiomycetes</taxon>
        <taxon>Eurotiomycetidae</taxon>
        <taxon>Eurotiales</taxon>
        <taxon>Aspergillaceae</taxon>
        <taxon>Penicillium</taxon>
    </lineage>
</organism>
<proteinExistence type="predicted"/>
<reference evidence="1" key="1">
    <citation type="journal article" date="2023" name="IMA Fungus">
        <title>Comparative genomic study of the Penicillium genus elucidates a diverse pangenome and 15 lateral gene transfer events.</title>
        <authorList>
            <person name="Petersen C."/>
            <person name="Sorensen T."/>
            <person name="Nielsen M.R."/>
            <person name="Sondergaard T.E."/>
            <person name="Sorensen J.L."/>
            <person name="Fitzpatrick D.A."/>
            <person name="Frisvad J.C."/>
            <person name="Nielsen K.L."/>
        </authorList>
    </citation>
    <scope>NUCLEOTIDE SEQUENCE</scope>
    <source>
        <strain evidence="1">IBT 17514</strain>
    </source>
</reference>
<evidence type="ECO:0000313" key="2">
    <source>
        <dbReference type="Proteomes" id="UP001215712"/>
    </source>
</evidence>
<evidence type="ECO:0008006" key="3">
    <source>
        <dbReference type="Google" id="ProtNLM"/>
    </source>
</evidence>